<dbReference type="RefSeq" id="WP_263074013.1">
    <property type="nucleotide sequence ID" value="NZ_JAOUSF010000005.1"/>
</dbReference>
<dbReference type="PANTHER" id="PTHR33639">
    <property type="entry name" value="THIOL-DISULFIDE OXIDOREDUCTASE DCC"/>
    <property type="match status" value="1"/>
</dbReference>
<dbReference type="EMBL" id="JAOUSF010000005">
    <property type="protein sequence ID" value="MCU9614688.1"/>
    <property type="molecule type" value="Genomic_DNA"/>
</dbReference>
<dbReference type="GO" id="GO:0015035">
    <property type="term" value="F:protein-disulfide reductase activity"/>
    <property type="evidence" value="ECO:0007669"/>
    <property type="project" value="InterPro"/>
</dbReference>
<accession>A0AAE3IW39</accession>
<comment type="caution">
    <text evidence="1">The sequence shown here is derived from an EMBL/GenBank/DDBJ whole genome shotgun (WGS) entry which is preliminary data.</text>
</comment>
<dbReference type="InterPro" id="IPR007263">
    <property type="entry name" value="DCC1-like"/>
</dbReference>
<evidence type="ECO:0000313" key="1">
    <source>
        <dbReference type="EMBL" id="MCU9614688.1"/>
    </source>
</evidence>
<dbReference type="Pfam" id="PF04134">
    <property type="entry name" value="DCC1-like"/>
    <property type="match status" value="1"/>
</dbReference>
<organism evidence="1 2">
    <name type="scientific">Perspicuibacillus lycopersici</name>
    <dbReference type="NCBI Taxonomy" id="1325689"/>
    <lineage>
        <taxon>Bacteria</taxon>
        <taxon>Bacillati</taxon>
        <taxon>Bacillota</taxon>
        <taxon>Bacilli</taxon>
        <taxon>Bacillales</taxon>
        <taxon>Bacillaceae</taxon>
        <taxon>Perspicuibacillus</taxon>
    </lineage>
</organism>
<proteinExistence type="predicted"/>
<dbReference type="Proteomes" id="UP001209318">
    <property type="component" value="Unassembled WGS sequence"/>
</dbReference>
<name>A0AAE3IW39_9BACI</name>
<keyword evidence="2" id="KW-1185">Reference proteome</keyword>
<protein>
    <submittedName>
        <fullName evidence="1">Thiol-disulfide oxidoreductase DCC family protein</fullName>
    </submittedName>
</protein>
<dbReference type="PANTHER" id="PTHR33639:SF2">
    <property type="entry name" value="DUF393 DOMAIN-CONTAINING PROTEIN"/>
    <property type="match status" value="1"/>
</dbReference>
<sequence>MNGIILFDGECNLCDKSVQFIIKHDPQAYFRFASIQSEIGKNLLSSYMVPENVNSLILIEEDGFYLKSSAALRICKHLNGVWKVWYFLLLIPKPIRDSFYSIIANNRLKWFGKTAACLLPSPDISKRFL</sequence>
<dbReference type="InterPro" id="IPR052927">
    <property type="entry name" value="DCC_oxidoreductase"/>
</dbReference>
<gene>
    <name evidence="1" type="ORF">OEV98_14185</name>
</gene>
<reference evidence="1" key="1">
    <citation type="submission" date="2022-10" db="EMBL/GenBank/DDBJ databases">
        <title>Description of Fervidibacillus gen. nov. in the family Fervidibacillaceae fam. nov. with two species, Fervidibacillus albus sp. nov., and Fervidibacillus halotolerans sp. nov., isolated from tidal flat sediments.</title>
        <authorList>
            <person name="Kwon K.K."/>
            <person name="Yang S.-H."/>
        </authorList>
    </citation>
    <scope>NUCLEOTIDE SEQUENCE</scope>
    <source>
        <strain evidence="1">JCM 19140</strain>
    </source>
</reference>
<evidence type="ECO:0000313" key="2">
    <source>
        <dbReference type="Proteomes" id="UP001209318"/>
    </source>
</evidence>
<dbReference type="AlphaFoldDB" id="A0AAE3IW39"/>